<feature type="domain" description="Ribosomal RNA adenine methylase transferase N-terminal" evidence="8">
    <location>
        <begin position="15"/>
        <end position="186"/>
    </location>
</feature>
<dbReference type="CDD" id="cd02440">
    <property type="entry name" value="AdoMet_MTases"/>
    <property type="match status" value="1"/>
</dbReference>
<evidence type="ECO:0000256" key="3">
    <source>
        <dbReference type="ARBA" id="ARBA00022679"/>
    </source>
</evidence>
<comment type="similarity">
    <text evidence="6 7">Belongs to the class I-like SAM-binding methyltransferase superfamily. rRNA adenine N(6)-methyltransferase family.</text>
</comment>
<evidence type="ECO:0000256" key="1">
    <source>
        <dbReference type="ARBA" id="ARBA00022552"/>
    </source>
</evidence>
<dbReference type="PANTHER" id="PTHR11727:SF12">
    <property type="entry name" value="RIBOSOMAL RNA SMALL SUBUNIT METHYLTRANSFERASE, MITOCHONDRIAL"/>
    <property type="match status" value="1"/>
</dbReference>
<feature type="non-terminal residue" evidence="9">
    <location>
        <position position="289"/>
    </location>
</feature>
<dbReference type="InterPro" id="IPR001737">
    <property type="entry name" value="KsgA/Erm"/>
</dbReference>
<protein>
    <recommendedName>
        <fullName evidence="7">rRNA adenine N(6)-methyltransferase</fullName>
        <ecNumber evidence="7">2.1.1.-</ecNumber>
    </recommendedName>
</protein>
<keyword evidence="5 6" id="KW-0694">RNA-binding</keyword>
<dbReference type="InterPro" id="IPR020596">
    <property type="entry name" value="rRNA_Ade_Mease_Trfase_CS"/>
</dbReference>
<evidence type="ECO:0000259" key="8">
    <source>
        <dbReference type="SMART" id="SM00650"/>
    </source>
</evidence>
<dbReference type="InterPro" id="IPR011530">
    <property type="entry name" value="rRNA_adenine_dimethylase"/>
</dbReference>
<gene>
    <name evidence="9" type="ORF">M569_10799</name>
</gene>
<feature type="binding site" evidence="6">
    <location>
        <position position="99"/>
    </location>
    <ligand>
        <name>S-adenosyl-L-methionine</name>
        <dbReference type="ChEBI" id="CHEBI:59789"/>
    </ligand>
</feature>
<dbReference type="InterPro" id="IPR029063">
    <property type="entry name" value="SAM-dependent_MTases_sf"/>
</dbReference>
<dbReference type="GO" id="GO:0000179">
    <property type="term" value="F:rRNA (adenine-N6,N6-)-dimethyltransferase activity"/>
    <property type="evidence" value="ECO:0007669"/>
    <property type="project" value="UniProtKB-UniRule"/>
</dbReference>
<feature type="binding site" evidence="6">
    <location>
        <position position="10"/>
    </location>
    <ligand>
        <name>S-adenosyl-L-methionine</name>
        <dbReference type="ChEBI" id="CHEBI:59789"/>
    </ligand>
</feature>
<dbReference type="NCBIfam" id="TIGR00755">
    <property type="entry name" value="ksgA"/>
    <property type="match status" value="1"/>
</dbReference>
<feature type="binding site" evidence="6">
    <location>
        <position position="8"/>
    </location>
    <ligand>
        <name>S-adenosyl-L-methionine</name>
        <dbReference type="ChEBI" id="CHEBI:59789"/>
    </ligand>
</feature>
<feature type="binding site" evidence="6">
    <location>
        <position position="35"/>
    </location>
    <ligand>
        <name>S-adenosyl-L-methionine</name>
        <dbReference type="ChEBI" id="CHEBI:59789"/>
    </ligand>
</feature>
<dbReference type="PANTHER" id="PTHR11727">
    <property type="entry name" value="DIMETHYLADENOSINE TRANSFERASE"/>
    <property type="match status" value="1"/>
</dbReference>
<feature type="non-terminal residue" evidence="9">
    <location>
        <position position="1"/>
    </location>
</feature>
<dbReference type="PROSITE" id="PS51689">
    <property type="entry name" value="SAM_RNA_A_N6_MT"/>
    <property type="match status" value="1"/>
</dbReference>
<dbReference type="Proteomes" id="UP000015453">
    <property type="component" value="Unassembled WGS sequence"/>
</dbReference>
<keyword evidence="4 6" id="KW-0949">S-adenosyl-L-methionine</keyword>
<dbReference type="Gene3D" id="3.40.50.150">
    <property type="entry name" value="Vaccinia Virus protein VP39"/>
    <property type="match status" value="1"/>
</dbReference>
<dbReference type="GO" id="GO:0005739">
    <property type="term" value="C:mitochondrion"/>
    <property type="evidence" value="ECO:0007669"/>
    <property type="project" value="TreeGrafter"/>
</dbReference>
<dbReference type="OrthoDB" id="74991at2759"/>
<dbReference type="InterPro" id="IPR020598">
    <property type="entry name" value="rRNA_Ade_methylase_Trfase_N"/>
</dbReference>
<organism evidence="9 10">
    <name type="scientific">Genlisea aurea</name>
    <dbReference type="NCBI Taxonomy" id="192259"/>
    <lineage>
        <taxon>Eukaryota</taxon>
        <taxon>Viridiplantae</taxon>
        <taxon>Streptophyta</taxon>
        <taxon>Embryophyta</taxon>
        <taxon>Tracheophyta</taxon>
        <taxon>Spermatophyta</taxon>
        <taxon>Magnoliopsida</taxon>
        <taxon>eudicotyledons</taxon>
        <taxon>Gunneridae</taxon>
        <taxon>Pentapetalae</taxon>
        <taxon>asterids</taxon>
        <taxon>lamiids</taxon>
        <taxon>Lamiales</taxon>
        <taxon>Lentibulariaceae</taxon>
        <taxon>Genlisea</taxon>
    </lineage>
</organism>
<name>S8DLX8_9LAMI</name>
<proteinExistence type="inferred from homology"/>
<comment type="caution">
    <text evidence="9">The sequence shown here is derived from an EMBL/GenBank/DDBJ whole genome shotgun (WGS) entry which is preliminary data.</text>
</comment>
<dbReference type="PROSITE" id="PS01131">
    <property type="entry name" value="RRNA_A_DIMETH"/>
    <property type="match status" value="1"/>
</dbReference>
<reference evidence="9 10" key="1">
    <citation type="journal article" date="2013" name="BMC Genomics">
        <title>The miniature genome of a carnivorous plant Genlisea aurea contains a low number of genes and short non-coding sequences.</title>
        <authorList>
            <person name="Leushkin E.V."/>
            <person name="Sutormin R.A."/>
            <person name="Nabieva E.R."/>
            <person name="Penin A.A."/>
            <person name="Kondrashov A.S."/>
            <person name="Logacheva M.D."/>
        </authorList>
    </citation>
    <scope>NUCLEOTIDE SEQUENCE [LARGE SCALE GENOMIC DNA]</scope>
</reference>
<keyword evidence="1 7" id="KW-0698">rRNA processing</keyword>
<dbReference type="SUPFAM" id="SSF53335">
    <property type="entry name" value="S-adenosyl-L-methionine-dependent methyltransferases"/>
    <property type="match status" value="1"/>
</dbReference>
<keyword evidence="10" id="KW-1185">Reference proteome</keyword>
<dbReference type="Pfam" id="PF00398">
    <property type="entry name" value="RrnaAD"/>
    <property type="match status" value="1"/>
</dbReference>
<evidence type="ECO:0000256" key="2">
    <source>
        <dbReference type="ARBA" id="ARBA00022603"/>
    </source>
</evidence>
<keyword evidence="2 6" id="KW-0489">Methyltransferase</keyword>
<dbReference type="FunFam" id="3.40.50.150:FF:000081">
    <property type="entry name" value="rRNA adenine N(6)-methyltransferase"/>
    <property type="match status" value="1"/>
</dbReference>
<sequence length="289" mass="32283">LYKSRGQHLLTNSRVLDSIVRCSEISPDDTVLEIGPGTGNLTLKLLQQAKNVVALEIDNRMVDILQRRVADTGLQSRLNIICGDALKTELPQFDLVVANIPYGISSPLLAKLLYGTNANPFRAATLLLQKEFAKRLMAEPGDSSFNRLALNMNLMADIEFVMDVSKREFTPPPKVDSAVVKLRPRSHVPEVNLPEWCAFTRTCFGNRNRTLGASFKKKRKLMELMRFSGGHGDGEEEEEEEAELRLFRERVGGVLSSGGFADRRPSKMSSDELLDLLALFNESGVYFHD</sequence>
<dbReference type="AlphaFoldDB" id="S8DLX8"/>
<evidence type="ECO:0000256" key="4">
    <source>
        <dbReference type="ARBA" id="ARBA00022691"/>
    </source>
</evidence>
<dbReference type="SMART" id="SM00650">
    <property type="entry name" value="rADc"/>
    <property type="match status" value="1"/>
</dbReference>
<dbReference type="EMBL" id="AUSU01005124">
    <property type="protein sequence ID" value="EPS63983.1"/>
    <property type="molecule type" value="Genomic_DNA"/>
</dbReference>
<dbReference type="GO" id="GO:0003723">
    <property type="term" value="F:RNA binding"/>
    <property type="evidence" value="ECO:0007669"/>
    <property type="project" value="UniProtKB-UniRule"/>
</dbReference>
<keyword evidence="3 6" id="KW-0808">Transferase</keyword>
<dbReference type="Gene3D" id="1.10.8.480">
    <property type="match status" value="1"/>
</dbReference>
<evidence type="ECO:0000313" key="10">
    <source>
        <dbReference type="Proteomes" id="UP000015453"/>
    </source>
</evidence>
<evidence type="ECO:0000256" key="7">
    <source>
        <dbReference type="RuleBase" id="RU362106"/>
    </source>
</evidence>
<feature type="binding site" evidence="6">
    <location>
        <position position="56"/>
    </location>
    <ligand>
        <name>S-adenosyl-L-methionine</name>
        <dbReference type="ChEBI" id="CHEBI:59789"/>
    </ligand>
</feature>
<evidence type="ECO:0000313" key="9">
    <source>
        <dbReference type="EMBL" id="EPS63983.1"/>
    </source>
</evidence>
<dbReference type="EC" id="2.1.1.-" evidence="7"/>
<evidence type="ECO:0000256" key="6">
    <source>
        <dbReference type="PROSITE-ProRule" id="PRU01026"/>
    </source>
</evidence>
<evidence type="ECO:0000256" key="5">
    <source>
        <dbReference type="ARBA" id="ARBA00022884"/>
    </source>
</evidence>
<feature type="binding site" evidence="6">
    <location>
        <position position="84"/>
    </location>
    <ligand>
        <name>S-adenosyl-L-methionine</name>
        <dbReference type="ChEBI" id="CHEBI:59789"/>
    </ligand>
</feature>
<accession>S8DLX8</accession>